<sequence length="214" mass="23267">MIMIELAQPINTASLIYVLDFVGVIACAVAGTMLAISKGFDLFGCILVSMVNAIGGGTIRDVMLDRHPLFWTIDLNYVFAITITSILCQMFFRPTARMNGVLKLFDAIGLSAFSVIGLTVALSMGATPLIAVMMAVMTSIAGGIMRDMICQELPMVLQKEIYITASILGSLTYLGLGRLGVVAWLCELAMLMVVFGVRMLAVRYDWHLPSIRMV</sequence>
<proteinExistence type="inferred from homology"/>
<dbReference type="PANTHER" id="PTHR30506">
    <property type="entry name" value="INNER MEMBRANE PROTEIN"/>
    <property type="match status" value="1"/>
</dbReference>
<dbReference type="AlphaFoldDB" id="A0A1B8PWN5"/>
<feature type="transmembrane region" description="Helical" evidence="7">
    <location>
        <begin position="182"/>
        <end position="202"/>
    </location>
</feature>
<comment type="caution">
    <text evidence="9">The sequence shown here is derived from an EMBL/GenBank/DDBJ whole genome shotgun (WGS) entry which is preliminary data.</text>
</comment>
<keyword evidence="3" id="KW-1003">Cell membrane</keyword>
<keyword evidence="6 7" id="KW-0472">Membrane</keyword>
<comment type="similarity">
    <text evidence="2">Belongs to the UPF0126 family.</text>
</comment>
<evidence type="ECO:0000256" key="7">
    <source>
        <dbReference type="SAM" id="Phobius"/>
    </source>
</evidence>
<evidence type="ECO:0000259" key="8">
    <source>
        <dbReference type="Pfam" id="PF03458"/>
    </source>
</evidence>
<keyword evidence="4 7" id="KW-0812">Transmembrane</keyword>
<evidence type="ECO:0000256" key="1">
    <source>
        <dbReference type="ARBA" id="ARBA00004651"/>
    </source>
</evidence>
<name>A0A1B8PWN5_MORLA</name>
<comment type="subcellular location">
    <subcellularLocation>
        <location evidence="1">Cell membrane</location>
        <topology evidence="1">Multi-pass membrane protein</topology>
    </subcellularLocation>
</comment>
<protein>
    <recommendedName>
        <fullName evidence="8">Glycine transporter domain-containing protein</fullName>
    </recommendedName>
</protein>
<dbReference type="InterPro" id="IPR005115">
    <property type="entry name" value="Gly_transporter"/>
</dbReference>
<dbReference type="PANTHER" id="PTHR30506:SF3">
    <property type="entry name" value="UPF0126 INNER MEMBRANE PROTEIN YADS-RELATED"/>
    <property type="match status" value="1"/>
</dbReference>
<evidence type="ECO:0000256" key="3">
    <source>
        <dbReference type="ARBA" id="ARBA00022475"/>
    </source>
</evidence>
<reference evidence="9 10" key="1">
    <citation type="submission" date="2016-06" db="EMBL/GenBank/DDBJ databases">
        <title>Draft genome of Moraxella lacunata CCUG 57757A.</title>
        <authorList>
            <person name="Salva-Serra F."/>
            <person name="Engstrom-Jakobsson H."/>
            <person name="Thorell K."/>
            <person name="Gonzales-Siles L."/>
            <person name="Karlsson R."/>
            <person name="Boulund F."/>
            <person name="Engstrand L."/>
            <person name="Kristiansson E."/>
            <person name="Moore E."/>
        </authorList>
    </citation>
    <scope>NUCLEOTIDE SEQUENCE [LARGE SCALE GENOMIC DNA]</scope>
    <source>
        <strain evidence="9 10">CCUG 57757A</strain>
    </source>
</reference>
<organism evidence="9 10">
    <name type="scientific">Moraxella lacunata</name>
    <dbReference type="NCBI Taxonomy" id="477"/>
    <lineage>
        <taxon>Bacteria</taxon>
        <taxon>Pseudomonadati</taxon>
        <taxon>Pseudomonadota</taxon>
        <taxon>Gammaproteobacteria</taxon>
        <taxon>Moraxellales</taxon>
        <taxon>Moraxellaceae</taxon>
        <taxon>Moraxella</taxon>
    </lineage>
</organism>
<accession>A0A1B8PWN5</accession>
<evidence type="ECO:0000313" key="9">
    <source>
        <dbReference type="EMBL" id="OBX60299.1"/>
    </source>
</evidence>
<feature type="domain" description="Glycine transporter" evidence="8">
    <location>
        <begin position="104"/>
        <end position="176"/>
    </location>
</feature>
<evidence type="ECO:0000256" key="2">
    <source>
        <dbReference type="ARBA" id="ARBA00008193"/>
    </source>
</evidence>
<dbReference type="EMBL" id="LZMS01000088">
    <property type="protein sequence ID" value="OBX60299.1"/>
    <property type="molecule type" value="Genomic_DNA"/>
</dbReference>
<evidence type="ECO:0000256" key="5">
    <source>
        <dbReference type="ARBA" id="ARBA00022989"/>
    </source>
</evidence>
<keyword evidence="5 7" id="KW-1133">Transmembrane helix</keyword>
<gene>
    <name evidence="9" type="ORF">A9309_09940</name>
</gene>
<evidence type="ECO:0000256" key="4">
    <source>
        <dbReference type="ARBA" id="ARBA00022692"/>
    </source>
</evidence>
<feature type="transmembrane region" description="Helical" evidence="7">
    <location>
        <begin position="69"/>
        <end position="92"/>
    </location>
</feature>
<feature type="transmembrane region" description="Helical" evidence="7">
    <location>
        <begin position="15"/>
        <end position="35"/>
    </location>
</feature>
<evidence type="ECO:0000256" key="6">
    <source>
        <dbReference type="ARBA" id="ARBA00023136"/>
    </source>
</evidence>
<feature type="domain" description="Glycine transporter" evidence="8">
    <location>
        <begin position="18"/>
        <end position="91"/>
    </location>
</feature>
<evidence type="ECO:0000313" key="10">
    <source>
        <dbReference type="Proteomes" id="UP000092607"/>
    </source>
</evidence>
<dbReference type="GO" id="GO:0005886">
    <property type="term" value="C:plasma membrane"/>
    <property type="evidence" value="ECO:0007669"/>
    <property type="project" value="UniProtKB-SubCell"/>
</dbReference>
<dbReference type="Proteomes" id="UP000092607">
    <property type="component" value="Unassembled WGS sequence"/>
</dbReference>
<dbReference type="Pfam" id="PF03458">
    <property type="entry name" value="Gly_transporter"/>
    <property type="match status" value="2"/>
</dbReference>